<keyword evidence="1" id="KW-0808">Transferase</keyword>
<dbReference type="Gene3D" id="3.40.50.300">
    <property type="entry name" value="P-loop containing nucleotide triphosphate hydrolases"/>
    <property type="match status" value="1"/>
</dbReference>
<dbReference type="GO" id="GO:0006261">
    <property type="term" value="P:DNA-templated DNA replication"/>
    <property type="evidence" value="ECO:0007669"/>
    <property type="project" value="TreeGrafter"/>
</dbReference>
<dbReference type="eggNOG" id="COG0470">
    <property type="taxonomic scope" value="Bacteria"/>
</dbReference>
<dbReference type="PANTHER" id="PTHR11669">
    <property type="entry name" value="REPLICATION FACTOR C / DNA POLYMERASE III GAMMA-TAU SUBUNIT"/>
    <property type="match status" value="1"/>
</dbReference>
<dbReference type="EC" id="2.7.7.7" evidence="1"/>
<dbReference type="PATRIC" id="fig|579138.3.peg.212"/>
<evidence type="ECO:0000313" key="2">
    <source>
        <dbReference type="Proteomes" id="UP000000491"/>
    </source>
</evidence>
<dbReference type="AlphaFoldDB" id="F8EU21"/>
<dbReference type="PANTHER" id="PTHR11669:SF8">
    <property type="entry name" value="DNA POLYMERASE III SUBUNIT DELTA"/>
    <property type="match status" value="1"/>
</dbReference>
<dbReference type="InterPro" id="IPR027417">
    <property type="entry name" value="P-loop_NTPase"/>
</dbReference>
<dbReference type="NCBIfam" id="NF005677">
    <property type="entry name" value="PRK07471.1"/>
    <property type="match status" value="1"/>
</dbReference>
<accession>F8EU21</accession>
<dbReference type="STRING" id="579138.Zymop_0198"/>
<proteinExistence type="predicted"/>
<dbReference type="KEGG" id="zmp:Zymop_0198"/>
<dbReference type="InterPro" id="IPR050238">
    <property type="entry name" value="DNA_Rep/Repair_Clamp_Loader"/>
</dbReference>
<protein>
    <submittedName>
        <fullName evidence="1">DNA-directed DNA polymerase</fullName>
        <ecNumber evidence="1">2.7.7.7</ecNumber>
    </submittedName>
</protein>
<name>F8EU21_ZYMMT</name>
<organism evidence="1 2">
    <name type="scientific">Zymomonas mobilis subsp. pomaceae (strain ATCC 29192 / DSM 22645 / JCM 10191 / CCUG 17912 / NBRC 13757 / NCIMB 11200 / NRRL B-4491 / Barker I)</name>
    <dbReference type="NCBI Taxonomy" id="579138"/>
    <lineage>
        <taxon>Bacteria</taxon>
        <taxon>Pseudomonadati</taxon>
        <taxon>Pseudomonadota</taxon>
        <taxon>Alphaproteobacteria</taxon>
        <taxon>Sphingomonadales</taxon>
        <taxon>Zymomonadaceae</taxon>
        <taxon>Zymomonas</taxon>
    </lineage>
</organism>
<dbReference type="EMBL" id="CP002865">
    <property type="protein sequence ID" value="AEI37101.1"/>
    <property type="molecule type" value="Genomic_DNA"/>
</dbReference>
<gene>
    <name evidence="1" type="ordered locus">Zymop_0198</name>
</gene>
<reference evidence="1 2" key="1">
    <citation type="journal article" date="2011" name="J. Bacteriol.">
        <title>Genome sequence of the ethanol-producing Zymomonas mobilis subsp. pomaceae lectotype strain ATCC 29192.</title>
        <authorList>
            <person name="Kouvelis V.N."/>
            <person name="Davenport K.W."/>
            <person name="Brettin T.S."/>
            <person name="Bruce D."/>
            <person name="Detter C."/>
            <person name="Han C.S."/>
            <person name="Nolan M."/>
            <person name="Tapia R."/>
            <person name="Damoulaki A."/>
            <person name="Kyrpides N.C."/>
            <person name="Typas M.A."/>
            <person name="Pappas K.M."/>
        </authorList>
    </citation>
    <scope>NUCLEOTIDE SEQUENCE [LARGE SCALE GENOMIC DNA]</scope>
    <source>
        <strain evidence="2">ATCC 29192 / DSM 22645 / JCM 10191 / CCUG 17912 / NBRC 13757 / NCIMB 11200 / NRRL B-4491 / Barker I</strain>
    </source>
</reference>
<keyword evidence="1" id="KW-0548">Nucleotidyltransferase</keyword>
<dbReference type="GO" id="GO:0009360">
    <property type="term" value="C:DNA polymerase III complex"/>
    <property type="evidence" value="ECO:0007669"/>
    <property type="project" value="TreeGrafter"/>
</dbReference>
<evidence type="ECO:0000313" key="1">
    <source>
        <dbReference type="EMBL" id="AEI37101.1"/>
    </source>
</evidence>
<dbReference type="GO" id="GO:0003887">
    <property type="term" value="F:DNA-directed DNA polymerase activity"/>
    <property type="evidence" value="ECO:0007669"/>
    <property type="project" value="UniProtKB-KW"/>
</dbReference>
<dbReference type="Proteomes" id="UP000000491">
    <property type="component" value="Chromosome"/>
</dbReference>
<dbReference type="Pfam" id="PF13177">
    <property type="entry name" value="DNA_pol3_delta2"/>
    <property type="match status" value="1"/>
</dbReference>
<dbReference type="RefSeq" id="WP_013933501.1">
    <property type="nucleotide sequence ID" value="NC_015709.1"/>
</dbReference>
<dbReference type="SUPFAM" id="SSF52540">
    <property type="entry name" value="P-loop containing nucleoside triphosphate hydrolases"/>
    <property type="match status" value="1"/>
</dbReference>
<dbReference type="HOGENOM" id="CLU_006229_4_4_5"/>
<sequence length="334" mass="37059">MSELFGHDQTVKTLYHAEKSGRLHHAWLLAGPRGIGKRLWADKVAAWLLASAVNSDFRKNAPVNNIAVPDHHPTLSLIKAGSHPDLLRLERLFRDSKEQERARNITVDQVRGIQRLFSTTPALSFRRIVIIDSIDDLERAAANALLKNLEEPPAGTIFLLISHAVTRLLPTIRSRCRILRFQALDDSDVLKALRQNLPEANEEELVSLVKISQGAPGYGLKFSGLDIATLDRSMNDLIKKGDSDLSLRSQLAQSLALKSAQGRYEAFLEQAPARIAAEAHHLTGERLARAIHLWEKARQLANEAISLSLDPQATVFTLAGLLARLAPTDRFGKR</sequence>
<keyword evidence="1" id="KW-0239">DNA-directed DNA polymerase</keyword>